<proteinExistence type="predicted"/>
<dbReference type="Proteomes" id="UP000287410">
    <property type="component" value="Unassembled WGS sequence"/>
</dbReference>
<dbReference type="InterPro" id="IPR029063">
    <property type="entry name" value="SAM-dependent_MTases_sf"/>
</dbReference>
<dbReference type="EMBL" id="PIPN01000004">
    <property type="protein sequence ID" value="RUO29242.1"/>
    <property type="molecule type" value="Genomic_DNA"/>
</dbReference>
<dbReference type="Pfam" id="PF13489">
    <property type="entry name" value="Methyltransf_23"/>
    <property type="match status" value="1"/>
</dbReference>
<sequence length="208" mass="23125">MKHTDEATLQYYRDNAEEIFERYEAVSQSGIAEHFSSSFSPGSKVLDVGAGSGRDVRRLLELGFDAYGAEPVEELRDLAISKHPQLATRLFAGTVPNDLPIDQKYDGIICSAVLMHIPPPQLPATLLTLLNLLTVNGRLLISIPASRSDINDKDRDPHGRLFNPITTDKLKALCNKLALKCAAEHVSEDALQRQGTTWYTLLLMRRLQ</sequence>
<protein>
    <recommendedName>
        <fullName evidence="3">Class I SAM-dependent methyltransferase</fullName>
    </recommendedName>
</protein>
<gene>
    <name evidence="1" type="ORF">CWE12_09665</name>
</gene>
<evidence type="ECO:0000313" key="1">
    <source>
        <dbReference type="EMBL" id="RUO29242.1"/>
    </source>
</evidence>
<dbReference type="RefSeq" id="WP_126789506.1">
    <property type="nucleotide sequence ID" value="NZ_PIPN01000004.1"/>
</dbReference>
<accession>A0ABY0BXZ2</accession>
<dbReference type="CDD" id="cd02440">
    <property type="entry name" value="AdoMet_MTases"/>
    <property type="match status" value="1"/>
</dbReference>
<reference evidence="1 2" key="1">
    <citation type="journal article" date="2018" name="Front. Microbiol.">
        <title>Genome-Based Analysis Reveals the Taxonomy and Diversity of the Family Idiomarinaceae.</title>
        <authorList>
            <person name="Liu Y."/>
            <person name="Lai Q."/>
            <person name="Shao Z."/>
        </authorList>
    </citation>
    <scope>NUCLEOTIDE SEQUENCE [LARGE SCALE GENOMIC DNA]</scope>
    <source>
        <strain evidence="1 2">GBSy1</strain>
    </source>
</reference>
<organism evidence="1 2">
    <name type="scientific">Aliidiomarina sedimenti</name>
    <dbReference type="NCBI Taxonomy" id="1933879"/>
    <lineage>
        <taxon>Bacteria</taxon>
        <taxon>Pseudomonadati</taxon>
        <taxon>Pseudomonadota</taxon>
        <taxon>Gammaproteobacteria</taxon>
        <taxon>Alteromonadales</taxon>
        <taxon>Idiomarinaceae</taxon>
        <taxon>Aliidiomarina</taxon>
    </lineage>
</organism>
<evidence type="ECO:0000313" key="2">
    <source>
        <dbReference type="Proteomes" id="UP000287410"/>
    </source>
</evidence>
<dbReference type="SUPFAM" id="SSF53335">
    <property type="entry name" value="S-adenosyl-L-methionine-dependent methyltransferases"/>
    <property type="match status" value="1"/>
</dbReference>
<name>A0ABY0BXZ2_9GAMM</name>
<comment type="caution">
    <text evidence="1">The sequence shown here is derived from an EMBL/GenBank/DDBJ whole genome shotgun (WGS) entry which is preliminary data.</text>
</comment>
<evidence type="ECO:0008006" key="3">
    <source>
        <dbReference type="Google" id="ProtNLM"/>
    </source>
</evidence>
<dbReference type="PANTHER" id="PTHR43861">
    <property type="entry name" value="TRANS-ACONITATE 2-METHYLTRANSFERASE-RELATED"/>
    <property type="match status" value="1"/>
</dbReference>
<keyword evidence="2" id="KW-1185">Reference proteome</keyword>
<dbReference type="Gene3D" id="3.40.50.150">
    <property type="entry name" value="Vaccinia Virus protein VP39"/>
    <property type="match status" value="1"/>
</dbReference>